<protein>
    <recommendedName>
        <fullName evidence="1">RhsPI domain-containing protein</fullName>
    </recommendedName>
</protein>
<evidence type="ECO:0000259" key="1">
    <source>
        <dbReference type="Pfam" id="PF26352"/>
    </source>
</evidence>
<dbReference type="EMBL" id="FOGB01000006">
    <property type="protein sequence ID" value="SEQ65932.1"/>
    <property type="molecule type" value="Genomic_DNA"/>
</dbReference>
<dbReference type="Proteomes" id="UP000198749">
    <property type="component" value="Unassembled WGS sequence"/>
</dbReference>
<evidence type="ECO:0000313" key="2">
    <source>
        <dbReference type="EMBL" id="SEQ65932.1"/>
    </source>
</evidence>
<dbReference type="AlphaFoldDB" id="A0A1H9HUL0"/>
<dbReference type="RefSeq" id="WP_091357959.1">
    <property type="nucleotide sequence ID" value="NZ_AP025284.1"/>
</dbReference>
<accession>A0A1H9HUL0</accession>
<dbReference type="Pfam" id="PF26352">
    <property type="entry name" value="RhsPI"/>
    <property type="match status" value="1"/>
</dbReference>
<gene>
    <name evidence="2" type="ORF">SAMN03080615_02228</name>
</gene>
<reference evidence="3" key="1">
    <citation type="submission" date="2016-10" db="EMBL/GenBank/DDBJ databases">
        <authorList>
            <person name="Varghese N."/>
            <person name="Submissions S."/>
        </authorList>
    </citation>
    <scope>NUCLEOTIDE SEQUENCE [LARGE SCALE GENOMIC DNA]</scope>
    <source>
        <strain evidence="3">DSM 18887</strain>
    </source>
</reference>
<sequence>MNKEFREYLELHINELYSLEGKSFKTRIFSSLEKAIPDSTLEITEVFTSDELEQVWKNFDSHTSELGIAPIAEFYGNMVLCLGHERNNFGKVYYFDFDFGCIGLCDSLSEFSAHVQEG</sequence>
<keyword evidence="3" id="KW-1185">Reference proteome</keyword>
<feature type="domain" description="RhsPI" evidence="1">
    <location>
        <begin position="21"/>
        <end position="114"/>
    </location>
</feature>
<dbReference type="InterPro" id="IPR058812">
    <property type="entry name" value="RhsPI"/>
</dbReference>
<dbReference type="OrthoDB" id="5905572at2"/>
<evidence type="ECO:0000313" key="3">
    <source>
        <dbReference type="Proteomes" id="UP000198749"/>
    </source>
</evidence>
<proteinExistence type="predicted"/>
<organism evidence="2 3">
    <name type="scientific">Amphritea atlantica</name>
    <dbReference type="NCBI Taxonomy" id="355243"/>
    <lineage>
        <taxon>Bacteria</taxon>
        <taxon>Pseudomonadati</taxon>
        <taxon>Pseudomonadota</taxon>
        <taxon>Gammaproteobacteria</taxon>
        <taxon>Oceanospirillales</taxon>
        <taxon>Oceanospirillaceae</taxon>
        <taxon>Amphritea</taxon>
    </lineage>
</organism>
<name>A0A1H9HUL0_9GAMM</name>